<evidence type="ECO:0000313" key="2">
    <source>
        <dbReference type="EMBL" id="OAB48952.1"/>
    </source>
</evidence>
<comment type="caution">
    <text evidence="2">The sequence shown here is derived from an EMBL/GenBank/DDBJ whole genome shotgun (WGS) entry which is preliminary data.</text>
</comment>
<dbReference type="STRING" id="29557.MGALLINA_02840"/>
<accession>A0A168RG59</accession>
<evidence type="ECO:0000259" key="1">
    <source>
        <dbReference type="Pfam" id="PF25888"/>
    </source>
</evidence>
<organism evidence="2 3">
    <name type="scientific">Mycoplasmopsis gallinarum</name>
    <dbReference type="NCBI Taxonomy" id="29557"/>
    <lineage>
        <taxon>Bacteria</taxon>
        <taxon>Bacillati</taxon>
        <taxon>Mycoplasmatota</taxon>
        <taxon>Mycoplasmoidales</taxon>
        <taxon>Metamycoplasmataceae</taxon>
        <taxon>Mycoplasmopsis</taxon>
    </lineage>
</organism>
<dbReference type="EMBL" id="LVLH01000028">
    <property type="protein sequence ID" value="OAB48952.1"/>
    <property type="molecule type" value="Genomic_DNA"/>
</dbReference>
<dbReference type="Pfam" id="PF25888">
    <property type="entry name" value="WHD_DnaB"/>
    <property type="match status" value="1"/>
</dbReference>
<name>A0A168RG59_9BACT</name>
<proteinExistence type="predicted"/>
<reference evidence="2 3" key="1">
    <citation type="submission" date="2016-03" db="EMBL/GenBank/DDBJ databases">
        <title>Genome sequence of Mycoplasma gallinarum strain Mgn_IPT.</title>
        <authorList>
            <person name="Yacoub E."/>
            <person name="Sirand-Pugnet P."/>
            <person name="Barre A."/>
            <person name="Maurier F."/>
            <person name="Blanchard A."/>
            <person name="Ben Abdelmoumen B.M."/>
        </authorList>
    </citation>
    <scope>NUCLEOTIDE SEQUENCE [LARGE SCALE GENOMIC DNA]</scope>
    <source>
        <strain evidence="2 3">Mgn_IPT</strain>
    </source>
</reference>
<sequence>MAKNIIYPYFTIEIPEGISGEDLRTLRKLYTPLLNPDAIILYEYLRDLAINTNEGVGFFDYDSLARWLCISVERLNQAREKLESVCLISTFIDKQNRKTVFHIARPLSNLAFKKNIMLSNHLLSQVGLADFQRFLNLHEQKRNSKTQYLEETSAKYQDVFEEFMPDFSQNGLSELKQALKKPSRNITIENESSKKQETLFETFDYKNPYEAILKTEAKKFYSQISALLITNEVDEAIANARFNAFDDASINLISFYVSEISKSKGKFSSKYFVSILNDLVNKEINSFDALEEYLDRVWKNKYQVSISKKELYKSAYLESLNNPEETQYI</sequence>
<dbReference type="RefSeq" id="WP_063626075.1">
    <property type="nucleotide sequence ID" value="NZ_LVLH01000028.1"/>
</dbReference>
<dbReference type="Proteomes" id="UP000076983">
    <property type="component" value="Unassembled WGS sequence"/>
</dbReference>
<dbReference type="OrthoDB" id="395744at2"/>
<gene>
    <name evidence="2" type="ORF">MGALLINA_02840</name>
</gene>
<protein>
    <recommendedName>
        <fullName evidence="1">Replicative helicase loading/DNA remodeling protein DnaB N-terminal winged helix domain-containing protein</fullName>
    </recommendedName>
</protein>
<dbReference type="AlphaFoldDB" id="A0A168RG59"/>
<keyword evidence="3" id="KW-1185">Reference proteome</keyword>
<dbReference type="InterPro" id="IPR058660">
    <property type="entry name" value="WHD_DnaB"/>
</dbReference>
<evidence type="ECO:0000313" key="3">
    <source>
        <dbReference type="Proteomes" id="UP000076983"/>
    </source>
</evidence>
<feature type="domain" description="Replicative helicase loading/DNA remodeling protein DnaB N-terminal winged helix" evidence="1">
    <location>
        <begin position="22"/>
        <end position="165"/>
    </location>
</feature>
<dbReference type="PATRIC" id="fig|29557.3.peg.266"/>